<proteinExistence type="predicted"/>
<keyword evidence="2" id="KW-1133">Transmembrane helix</keyword>
<feature type="region of interest" description="Disordered" evidence="1">
    <location>
        <begin position="1"/>
        <end position="26"/>
    </location>
</feature>
<organism evidence="3 4">
    <name type="scientific">Periplaneta americana</name>
    <name type="common">American cockroach</name>
    <name type="synonym">Blatta americana</name>
    <dbReference type="NCBI Taxonomy" id="6978"/>
    <lineage>
        <taxon>Eukaryota</taxon>
        <taxon>Metazoa</taxon>
        <taxon>Ecdysozoa</taxon>
        <taxon>Arthropoda</taxon>
        <taxon>Hexapoda</taxon>
        <taxon>Insecta</taxon>
        <taxon>Pterygota</taxon>
        <taxon>Neoptera</taxon>
        <taxon>Polyneoptera</taxon>
        <taxon>Dictyoptera</taxon>
        <taxon>Blattodea</taxon>
        <taxon>Blattoidea</taxon>
        <taxon>Blattidae</taxon>
        <taxon>Blattinae</taxon>
        <taxon>Periplaneta</taxon>
    </lineage>
</organism>
<feature type="transmembrane region" description="Helical" evidence="2">
    <location>
        <begin position="91"/>
        <end position="113"/>
    </location>
</feature>
<accession>A0ABQ8TRU7</accession>
<evidence type="ECO:0000256" key="1">
    <source>
        <dbReference type="SAM" id="MobiDB-lite"/>
    </source>
</evidence>
<keyword evidence="4" id="KW-1185">Reference proteome</keyword>
<name>A0ABQ8TRU7_PERAM</name>
<keyword evidence="2" id="KW-0472">Membrane</keyword>
<dbReference type="Proteomes" id="UP001148838">
    <property type="component" value="Unassembled WGS sequence"/>
</dbReference>
<sequence>MSVFSVNARYREKDRSTSQESQSCHGMKEKFHNLERESNLRLPVLRYLLSTVRSSPIAFIVPFPFLKPNCSSSNCFSILEYKRRFSICRRIFAVCDIRLIVLNSSHFLALFFFGTGSNTAFVKSSGQSPFSYKPTVMSLYFFKYMSRSEQKW</sequence>
<evidence type="ECO:0000313" key="4">
    <source>
        <dbReference type="Proteomes" id="UP001148838"/>
    </source>
</evidence>
<comment type="caution">
    <text evidence="3">The sequence shown here is derived from an EMBL/GenBank/DDBJ whole genome shotgun (WGS) entry which is preliminary data.</text>
</comment>
<evidence type="ECO:0000313" key="3">
    <source>
        <dbReference type="EMBL" id="KAJ4448445.1"/>
    </source>
</evidence>
<gene>
    <name evidence="3" type="ORF">ANN_10461</name>
</gene>
<dbReference type="EMBL" id="JAJSOF020000005">
    <property type="protein sequence ID" value="KAJ4448445.1"/>
    <property type="molecule type" value="Genomic_DNA"/>
</dbReference>
<protein>
    <recommendedName>
        <fullName evidence="5">Transmembrane protein</fullName>
    </recommendedName>
</protein>
<keyword evidence="2" id="KW-0812">Transmembrane</keyword>
<evidence type="ECO:0008006" key="5">
    <source>
        <dbReference type="Google" id="ProtNLM"/>
    </source>
</evidence>
<reference evidence="3 4" key="1">
    <citation type="journal article" date="2022" name="Allergy">
        <title>Genome assembly and annotation of Periplaneta americana reveal a comprehensive cockroach allergen profile.</title>
        <authorList>
            <person name="Wang L."/>
            <person name="Xiong Q."/>
            <person name="Saelim N."/>
            <person name="Wang L."/>
            <person name="Nong W."/>
            <person name="Wan A.T."/>
            <person name="Shi M."/>
            <person name="Liu X."/>
            <person name="Cao Q."/>
            <person name="Hui J.H.L."/>
            <person name="Sookrung N."/>
            <person name="Leung T.F."/>
            <person name="Tungtrongchitr A."/>
            <person name="Tsui S.K.W."/>
        </authorList>
    </citation>
    <scope>NUCLEOTIDE SEQUENCE [LARGE SCALE GENOMIC DNA]</scope>
    <source>
        <strain evidence="3">PWHHKU_190912</strain>
    </source>
</reference>
<evidence type="ECO:0000256" key="2">
    <source>
        <dbReference type="SAM" id="Phobius"/>
    </source>
</evidence>